<evidence type="ECO:0000313" key="10">
    <source>
        <dbReference type="Proteomes" id="UP001498771"/>
    </source>
</evidence>
<keyword evidence="2" id="KW-0813">Transport</keyword>
<dbReference type="InterPro" id="IPR037700">
    <property type="entry name" value="NUP88/NUP82"/>
</dbReference>
<dbReference type="PANTHER" id="PTHR13257">
    <property type="entry name" value="NUCLEOPORIN NUP84-RELATED"/>
    <property type="match status" value="1"/>
</dbReference>
<evidence type="ECO:0000256" key="6">
    <source>
        <dbReference type="ARBA" id="ARBA00023132"/>
    </source>
</evidence>
<evidence type="ECO:0000256" key="7">
    <source>
        <dbReference type="ARBA" id="ARBA00023242"/>
    </source>
</evidence>
<reference evidence="9 10" key="1">
    <citation type="submission" date="2024-03" db="EMBL/GenBank/DDBJ databases">
        <title>Genome-scale model development and genomic sequencing of the oleaginous clade Lipomyces.</title>
        <authorList>
            <consortium name="Lawrence Berkeley National Laboratory"/>
            <person name="Czajka J.J."/>
            <person name="Han Y."/>
            <person name="Kim J."/>
            <person name="Mondo S.J."/>
            <person name="Hofstad B.A."/>
            <person name="Robles A."/>
            <person name="Haridas S."/>
            <person name="Riley R."/>
            <person name="LaButti K."/>
            <person name="Pangilinan J."/>
            <person name="Andreopoulos W."/>
            <person name="Lipzen A."/>
            <person name="Yan J."/>
            <person name="Wang M."/>
            <person name="Ng V."/>
            <person name="Grigoriev I.V."/>
            <person name="Spatafora J.W."/>
            <person name="Magnuson J.K."/>
            <person name="Baker S.E."/>
            <person name="Pomraning K.R."/>
        </authorList>
    </citation>
    <scope>NUCLEOTIDE SEQUENCE [LARGE SCALE GENOMIC DNA]</scope>
    <source>
        <strain evidence="9 10">Phaff 52-87</strain>
    </source>
</reference>
<keyword evidence="4" id="KW-0653">Protein transport</keyword>
<keyword evidence="6" id="KW-0906">Nuclear pore complex</keyword>
<gene>
    <name evidence="9" type="ORF">BZA70DRAFT_281996</name>
</gene>
<comment type="caution">
    <text evidence="9">The sequence shown here is derived from an EMBL/GenBank/DDBJ whole genome shotgun (WGS) entry which is preliminary data.</text>
</comment>
<evidence type="ECO:0008006" key="11">
    <source>
        <dbReference type="Google" id="ProtNLM"/>
    </source>
</evidence>
<comment type="subcellular location">
    <subcellularLocation>
        <location evidence="1">Nucleus</location>
        <location evidence="1">Nuclear pore complex</location>
    </subcellularLocation>
</comment>
<organism evidence="9 10">
    <name type="scientific">Myxozyma melibiosi</name>
    <dbReference type="NCBI Taxonomy" id="54550"/>
    <lineage>
        <taxon>Eukaryota</taxon>
        <taxon>Fungi</taxon>
        <taxon>Dikarya</taxon>
        <taxon>Ascomycota</taxon>
        <taxon>Saccharomycotina</taxon>
        <taxon>Lipomycetes</taxon>
        <taxon>Lipomycetales</taxon>
        <taxon>Lipomycetaceae</taxon>
        <taxon>Myxozyma</taxon>
    </lineage>
</organism>
<keyword evidence="10" id="KW-1185">Reference proteome</keyword>
<dbReference type="InterPro" id="IPR019321">
    <property type="entry name" value="Nucleoporin_Nup88"/>
</dbReference>
<protein>
    <recommendedName>
        <fullName evidence="11">Nucleoporin Nup82</fullName>
    </recommendedName>
</protein>
<name>A0ABR1F1N5_9ASCO</name>
<evidence type="ECO:0000256" key="2">
    <source>
        <dbReference type="ARBA" id="ARBA00022448"/>
    </source>
</evidence>
<evidence type="ECO:0000256" key="8">
    <source>
        <dbReference type="SAM" id="MobiDB-lite"/>
    </source>
</evidence>
<evidence type="ECO:0000313" key="9">
    <source>
        <dbReference type="EMBL" id="KAK7203755.1"/>
    </source>
</evidence>
<dbReference type="EMBL" id="JBBJBU010000010">
    <property type="protein sequence ID" value="KAK7203755.1"/>
    <property type="molecule type" value="Genomic_DNA"/>
</dbReference>
<evidence type="ECO:0000256" key="4">
    <source>
        <dbReference type="ARBA" id="ARBA00022927"/>
    </source>
</evidence>
<evidence type="ECO:0000256" key="1">
    <source>
        <dbReference type="ARBA" id="ARBA00004567"/>
    </source>
</evidence>
<keyword evidence="3" id="KW-0509">mRNA transport</keyword>
<accession>A0ABR1F1N5</accession>
<dbReference type="Pfam" id="PF10168">
    <property type="entry name" value="Nup88"/>
    <property type="match status" value="1"/>
</dbReference>
<proteinExistence type="predicted"/>
<sequence length="844" mass="93145">MGFIKDSRLQSVISGHPIFSGIAASSSLPSLALTFPTPSSTSTTSSLFPATNSTPTLSGSGTDDLVQNIIAIRGSELFVVVEGQIRCVDCVTMRDAKSLRFYKVLNIPRIEFVVRRLQINETGTLMAIIGDQNILTCVLPLPGFSKLIETRLHSRHRAVGEAVFSADLKIKMALWHPLSKEDNCLIVLCSDNVLRMFDLSYSYDEPEQVFEFGAPQQDRRASTFGLLDDDCMEMVSMCFGVPEQGLGTMSLYVLSSEGDICVLAPFIPRYCAIERESINLMLQWAIAEDRDTDIDITTTLFSSPSSSSREETARIERFRRRQQVTWVAEVTRQCNTASLSTKIAPRINKYGDPADLCVFERPDTSRHVVKLQGPLRPMLFPASLYGSTSCDITTLEVDEDLTVLLTVDQRGKVNIFLQDAPNEALWESSILSALYSDEEERLGAIEQPVIQTLESLQLKVGSSAKFGSKPAAEESTYWFVDSKAGNDTVLLMSAHRAVELDISKWKRKLSEALASAHSEPELQQLFLQKGGKPKSEVKTLLNSSSNGRDRSLGAIFLPDAFFGDVLITLCSTGSVEVFVDSDGSETQPNVPGSPLRKAIPPSKSSAEPIYQPLMNPVPIETSALASSSTLEAALARNRRSVNFSMTERPVEVSEEALRFLGSAAVVVGSEMRNAQSVGLRLQRRLMEQRGELDRQLGKLREILEKSGNSSSHTAVNAQVNEILARQQALNERADKIYKRLIETQPLPLSDVEVKWIQELHRVKGKVEEQKAGLKARSGSATLQAKKIVAMTSSMDGKAQDITSKRNSQLMISGLRTAKIENLKEMIENEYVCFFNNLTENMGVS</sequence>
<dbReference type="PANTHER" id="PTHR13257:SF0">
    <property type="entry name" value="NUCLEAR PORE COMPLEX PROTEIN NUP88"/>
    <property type="match status" value="1"/>
</dbReference>
<evidence type="ECO:0000256" key="5">
    <source>
        <dbReference type="ARBA" id="ARBA00023010"/>
    </source>
</evidence>
<keyword evidence="5" id="KW-0811">Translocation</keyword>
<keyword evidence="7" id="KW-0539">Nucleus</keyword>
<feature type="region of interest" description="Disordered" evidence="8">
    <location>
        <begin position="583"/>
        <end position="604"/>
    </location>
</feature>
<dbReference type="RefSeq" id="XP_064766788.1">
    <property type="nucleotide sequence ID" value="XM_064913204.1"/>
</dbReference>
<evidence type="ECO:0000256" key="3">
    <source>
        <dbReference type="ARBA" id="ARBA00022816"/>
    </source>
</evidence>
<dbReference type="GeneID" id="90038716"/>
<dbReference type="Proteomes" id="UP001498771">
    <property type="component" value="Unassembled WGS sequence"/>
</dbReference>